<feature type="transmembrane region" description="Helical" evidence="1">
    <location>
        <begin position="20"/>
        <end position="37"/>
    </location>
</feature>
<sequence>MSEQKTLNPWNYKPWWCQPWSILLTGLTLIGGSWLLLKIIWVTVMVAIPVLVWMGFFLLIWPQLMIRSGVLESAELDS</sequence>
<dbReference type="EMBL" id="JACKZP010000058">
    <property type="protein sequence ID" value="MBC1303330.1"/>
    <property type="molecule type" value="Genomic_DNA"/>
</dbReference>
<protein>
    <recommendedName>
        <fullName evidence="2">DUF6737 domain-containing protein</fullName>
    </recommendedName>
</protein>
<gene>
    <name evidence="3" type="ORF">GNE12_15570</name>
</gene>
<accession>A0ABR6SAA2</accession>
<dbReference type="Pfam" id="PF20522">
    <property type="entry name" value="DUF6737"/>
    <property type="match status" value="1"/>
</dbReference>
<feature type="transmembrane region" description="Helical" evidence="1">
    <location>
        <begin position="44"/>
        <end position="64"/>
    </location>
</feature>
<evidence type="ECO:0000256" key="1">
    <source>
        <dbReference type="SAM" id="Phobius"/>
    </source>
</evidence>
<comment type="caution">
    <text evidence="3">The sequence shown here is derived from an EMBL/GenBank/DDBJ whole genome shotgun (WGS) entry which is preliminary data.</text>
</comment>
<keyword evidence="1" id="KW-0472">Membrane</keyword>
<keyword evidence="1" id="KW-0812">Transmembrane</keyword>
<dbReference type="RefSeq" id="WP_011317125.1">
    <property type="nucleotide sequence ID" value="NZ_JACKZP010000058.1"/>
</dbReference>
<dbReference type="PANTHER" id="PTHR36046:SF1">
    <property type="entry name" value="DUF6737 DOMAIN-CONTAINING PROTEIN"/>
    <property type="match status" value="1"/>
</dbReference>
<evidence type="ECO:0000313" key="4">
    <source>
        <dbReference type="Proteomes" id="UP000570851"/>
    </source>
</evidence>
<evidence type="ECO:0000259" key="2">
    <source>
        <dbReference type="Pfam" id="PF20522"/>
    </source>
</evidence>
<reference evidence="3 4" key="1">
    <citation type="submission" date="2019-11" db="EMBL/GenBank/DDBJ databases">
        <title>Comparison of genomes from free-living endosymbiotic cyanobacteria isolated from Azolla.</title>
        <authorList>
            <person name="Thiel T."/>
            <person name="Pratte B."/>
        </authorList>
    </citation>
    <scope>NUCLEOTIDE SEQUENCE [LARGE SCALE GENOMIC DNA]</scope>
    <source>
        <strain evidence="3 4">N2B</strain>
    </source>
</reference>
<keyword evidence="1" id="KW-1133">Transmembrane helix</keyword>
<proteinExistence type="predicted"/>
<dbReference type="InterPro" id="IPR046625">
    <property type="entry name" value="DUF6737"/>
</dbReference>
<dbReference type="Proteomes" id="UP000570851">
    <property type="component" value="Unassembled WGS sequence"/>
</dbReference>
<dbReference type="PANTHER" id="PTHR36046">
    <property type="entry name" value="PROTEIN, PUTATIVE-RELATED"/>
    <property type="match status" value="1"/>
</dbReference>
<feature type="domain" description="DUF6737" evidence="2">
    <location>
        <begin position="8"/>
        <end position="64"/>
    </location>
</feature>
<dbReference type="GeneID" id="58722883"/>
<name>A0ABR6SAA2_ANAVA</name>
<evidence type="ECO:0000313" key="3">
    <source>
        <dbReference type="EMBL" id="MBC1303330.1"/>
    </source>
</evidence>
<keyword evidence="4" id="KW-1185">Reference proteome</keyword>
<organism evidence="3 4">
    <name type="scientific">Trichormus variabilis N2B</name>
    <dbReference type="NCBI Taxonomy" id="2681315"/>
    <lineage>
        <taxon>Bacteria</taxon>
        <taxon>Bacillati</taxon>
        <taxon>Cyanobacteriota</taxon>
        <taxon>Cyanophyceae</taxon>
        <taxon>Nostocales</taxon>
        <taxon>Nostocaceae</taxon>
        <taxon>Trichormus</taxon>
    </lineage>
</organism>